<name>A0ABU8BI35_9BRAD</name>
<evidence type="ECO:0000313" key="1">
    <source>
        <dbReference type="EMBL" id="MEH2558212.1"/>
    </source>
</evidence>
<protein>
    <submittedName>
        <fullName evidence="1">Uncharacterized protein</fullName>
    </submittedName>
</protein>
<dbReference type="EMBL" id="JAZHRV010000001">
    <property type="protein sequence ID" value="MEH2558212.1"/>
    <property type="molecule type" value="Genomic_DNA"/>
</dbReference>
<dbReference type="Proteomes" id="UP001364224">
    <property type="component" value="Unassembled WGS sequence"/>
</dbReference>
<organism evidence="1 2">
    <name type="scientific">Bradyrhizobium algeriense</name>
    <dbReference type="NCBI Taxonomy" id="634784"/>
    <lineage>
        <taxon>Bacteria</taxon>
        <taxon>Pseudomonadati</taxon>
        <taxon>Pseudomonadota</taxon>
        <taxon>Alphaproteobacteria</taxon>
        <taxon>Hyphomicrobiales</taxon>
        <taxon>Nitrobacteraceae</taxon>
        <taxon>Bradyrhizobium</taxon>
    </lineage>
</organism>
<proteinExistence type="predicted"/>
<accession>A0ABU8BI35</accession>
<reference evidence="1 2" key="1">
    <citation type="submission" date="2024-02" db="EMBL/GenBank/DDBJ databases">
        <title>Adaptive strategies in a cosmopolitan and abundant soil bacterium.</title>
        <authorList>
            <person name="Carini P."/>
        </authorList>
    </citation>
    <scope>NUCLEOTIDE SEQUENCE [LARGE SCALE GENOMIC DNA]</scope>
    <source>
        <strain evidence="1 2">AZCC 1608</strain>
    </source>
</reference>
<keyword evidence="2" id="KW-1185">Reference proteome</keyword>
<sequence>MDVLRLELVLCIGDRLRIEENAMPEAQSDIDYTVDIRRHETTFRANTAKGEEFLGGVDLTMSNEEAHTFIQDARAAGLTVKPFF</sequence>
<evidence type="ECO:0000313" key="2">
    <source>
        <dbReference type="Proteomes" id="UP001364224"/>
    </source>
</evidence>
<gene>
    <name evidence="1" type="ORF">V1286_005741</name>
</gene>
<dbReference type="RefSeq" id="WP_334485121.1">
    <property type="nucleotide sequence ID" value="NZ_JAZHRV010000001.1"/>
</dbReference>
<comment type="caution">
    <text evidence="1">The sequence shown here is derived from an EMBL/GenBank/DDBJ whole genome shotgun (WGS) entry which is preliminary data.</text>
</comment>